<protein>
    <submittedName>
        <fullName evidence="2">Uncharacterized protein</fullName>
    </submittedName>
</protein>
<dbReference type="EMBL" id="LRPC01000012">
    <property type="protein sequence ID" value="KYG75933.1"/>
    <property type="molecule type" value="Genomic_DNA"/>
</dbReference>
<feature type="transmembrane region" description="Helical" evidence="1">
    <location>
        <begin position="41"/>
        <end position="63"/>
    </location>
</feature>
<name>A0A150XB43_9BACT</name>
<reference evidence="2 3" key="1">
    <citation type="submission" date="2016-01" db="EMBL/GenBank/DDBJ databases">
        <title>Genome sequencing of Roseivirga spongicola UST030701-084.</title>
        <authorList>
            <person name="Selvaratnam C."/>
            <person name="Thevarajoo S."/>
            <person name="Goh K.M."/>
            <person name="Ee R."/>
            <person name="Chan K.-G."/>
            <person name="Chong C.S."/>
        </authorList>
    </citation>
    <scope>NUCLEOTIDE SEQUENCE [LARGE SCALE GENOMIC DNA]</scope>
    <source>
        <strain evidence="2 3">UST030701-084</strain>
    </source>
</reference>
<evidence type="ECO:0000313" key="3">
    <source>
        <dbReference type="Proteomes" id="UP000075606"/>
    </source>
</evidence>
<comment type="caution">
    <text evidence="2">The sequence shown here is derived from an EMBL/GenBank/DDBJ whole genome shotgun (WGS) entry which is preliminary data.</text>
</comment>
<dbReference type="AlphaFoldDB" id="A0A150XB43"/>
<accession>A0A150XB43</accession>
<keyword evidence="3" id="KW-1185">Reference proteome</keyword>
<keyword evidence="1" id="KW-0812">Transmembrane</keyword>
<keyword evidence="1" id="KW-1133">Transmembrane helix</keyword>
<dbReference type="Proteomes" id="UP000075606">
    <property type="component" value="Unassembled WGS sequence"/>
</dbReference>
<feature type="transmembrane region" description="Helical" evidence="1">
    <location>
        <begin position="99"/>
        <end position="117"/>
    </location>
</feature>
<proteinExistence type="predicted"/>
<gene>
    <name evidence="2" type="ORF">AWW68_08880</name>
</gene>
<evidence type="ECO:0000256" key="1">
    <source>
        <dbReference type="SAM" id="Phobius"/>
    </source>
</evidence>
<feature type="transmembrane region" description="Helical" evidence="1">
    <location>
        <begin position="69"/>
        <end position="87"/>
    </location>
</feature>
<evidence type="ECO:0000313" key="2">
    <source>
        <dbReference type="EMBL" id="KYG75933.1"/>
    </source>
</evidence>
<dbReference type="STRING" id="333140.AWW68_08880"/>
<keyword evidence="1" id="KW-0472">Membrane</keyword>
<sequence>MSELFNESTRSLMVAIYGWYVFVPVLVGLIFFKKLNKPQVLIFYITLLSGLNHLASKIVRSVATDHNNAWVFHVYVPLIFWLTWRLYKAELEKIFFRGFFNLLLGVCFSFFIVNSLFIQDLKTVPSNGIFVISGVFIMFGFSYFYSLLKQTQFKSLEKEPVFWFTSGVIMYYSSTILIFLLVFSNLEVSYRSLEEEKLATVIVSILNVFFNLVLVTSYLIALWVKPPRLVLNNFS</sequence>
<organism evidence="2 3">
    <name type="scientific">Roseivirga spongicola</name>
    <dbReference type="NCBI Taxonomy" id="333140"/>
    <lineage>
        <taxon>Bacteria</taxon>
        <taxon>Pseudomonadati</taxon>
        <taxon>Bacteroidota</taxon>
        <taxon>Cytophagia</taxon>
        <taxon>Cytophagales</taxon>
        <taxon>Roseivirgaceae</taxon>
        <taxon>Roseivirga</taxon>
    </lineage>
</organism>
<feature type="transmembrane region" description="Helical" evidence="1">
    <location>
        <begin position="12"/>
        <end position="32"/>
    </location>
</feature>
<feature type="transmembrane region" description="Helical" evidence="1">
    <location>
        <begin position="198"/>
        <end position="224"/>
    </location>
</feature>
<feature type="transmembrane region" description="Helical" evidence="1">
    <location>
        <begin position="160"/>
        <end position="186"/>
    </location>
</feature>
<feature type="transmembrane region" description="Helical" evidence="1">
    <location>
        <begin position="129"/>
        <end position="148"/>
    </location>
</feature>